<gene>
    <name evidence="2" type="ORF">NTEN_LOCUS6104</name>
</gene>
<proteinExistence type="predicted"/>
<sequence length="125" mass="14174">MPHRTVQVHIFCLLRRSNAIESAVECGLIEGQHLLLSSEIPRSLSAERLKMLLVVESHFVCYPPLWKCIQATRTLGRLETSLVRHSGRADDPPRDSHTLEIYIIRPPPSPGKNPRSGKTLIRGRY</sequence>
<dbReference type="AlphaFoldDB" id="A0A6H5GAG7"/>
<dbReference type="Proteomes" id="UP000479000">
    <property type="component" value="Unassembled WGS sequence"/>
</dbReference>
<evidence type="ECO:0000313" key="2">
    <source>
        <dbReference type="EMBL" id="CAA9999874.1"/>
    </source>
</evidence>
<organism evidence="2 3">
    <name type="scientific">Nesidiocoris tenuis</name>
    <dbReference type="NCBI Taxonomy" id="355587"/>
    <lineage>
        <taxon>Eukaryota</taxon>
        <taxon>Metazoa</taxon>
        <taxon>Ecdysozoa</taxon>
        <taxon>Arthropoda</taxon>
        <taxon>Hexapoda</taxon>
        <taxon>Insecta</taxon>
        <taxon>Pterygota</taxon>
        <taxon>Neoptera</taxon>
        <taxon>Paraneoptera</taxon>
        <taxon>Hemiptera</taxon>
        <taxon>Heteroptera</taxon>
        <taxon>Panheteroptera</taxon>
        <taxon>Cimicomorpha</taxon>
        <taxon>Miridae</taxon>
        <taxon>Dicyphina</taxon>
        <taxon>Nesidiocoris</taxon>
    </lineage>
</organism>
<feature type="region of interest" description="Disordered" evidence="1">
    <location>
        <begin position="103"/>
        <end position="125"/>
    </location>
</feature>
<evidence type="ECO:0000256" key="1">
    <source>
        <dbReference type="SAM" id="MobiDB-lite"/>
    </source>
</evidence>
<accession>A0A6H5GAG7</accession>
<evidence type="ECO:0000313" key="3">
    <source>
        <dbReference type="Proteomes" id="UP000479000"/>
    </source>
</evidence>
<keyword evidence="3" id="KW-1185">Reference proteome</keyword>
<name>A0A6H5GAG7_9HEMI</name>
<protein>
    <submittedName>
        <fullName evidence="2">Uncharacterized protein</fullName>
    </submittedName>
</protein>
<reference evidence="2 3" key="1">
    <citation type="submission" date="2020-02" db="EMBL/GenBank/DDBJ databases">
        <authorList>
            <person name="Ferguson B K."/>
        </authorList>
    </citation>
    <scope>NUCLEOTIDE SEQUENCE [LARGE SCALE GENOMIC DNA]</scope>
</reference>
<dbReference type="EMBL" id="CADCXU010009066">
    <property type="protein sequence ID" value="CAA9999874.1"/>
    <property type="molecule type" value="Genomic_DNA"/>
</dbReference>